<sequence>PKLILANYHLGTERKAKALDMYPPGRIVFLRPLKVLVKAKAEVPSVVKPAAVASKTNPTSGTVPDLEKGEGGAAEPAHSPRNGHSQAPGGDSESDDDDDDDDDRKIGARLEKRWDAVWVSARELMGEGILVSRHMLEDHLVDKTVAQALSYSLNHHPDHGKFNLDDLTVRDVPDGIDLRQVTVVQPPAE</sequence>
<evidence type="ECO:0000313" key="3">
    <source>
        <dbReference type="Proteomes" id="UP001485043"/>
    </source>
</evidence>
<feature type="non-terminal residue" evidence="2">
    <location>
        <position position="1"/>
    </location>
</feature>
<reference evidence="2 3" key="1">
    <citation type="journal article" date="2024" name="Nat. Commun.">
        <title>Phylogenomics reveals the evolutionary origins of lichenization in chlorophyte algae.</title>
        <authorList>
            <person name="Puginier C."/>
            <person name="Libourel C."/>
            <person name="Otte J."/>
            <person name="Skaloud P."/>
            <person name="Haon M."/>
            <person name="Grisel S."/>
            <person name="Petersen M."/>
            <person name="Berrin J.G."/>
            <person name="Delaux P.M."/>
            <person name="Dal Grande F."/>
            <person name="Keller J."/>
        </authorList>
    </citation>
    <scope>NUCLEOTIDE SEQUENCE [LARGE SCALE GENOMIC DNA]</scope>
    <source>
        <strain evidence="2 3">SAG 2523</strain>
    </source>
</reference>
<feature type="compositionally biased region" description="Acidic residues" evidence="1">
    <location>
        <begin position="92"/>
        <end position="102"/>
    </location>
</feature>
<evidence type="ECO:0000313" key="2">
    <source>
        <dbReference type="EMBL" id="KAK9861286.1"/>
    </source>
</evidence>
<keyword evidence="3" id="KW-1185">Reference proteome</keyword>
<evidence type="ECO:0000256" key="1">
    <source>
        <dbReference type="SAM" id="MobiDB-lite"/>
    </source>
</evidence>
<dbReference type="AlphaFoldDB" id="A0AAW1SXT4"/>
<accession>A0AAW1SXT4</accession>
<gene>
    <name evidence="2" type="ORF">WJX84_010254</name>
</gene>
<dbReference type="EMBL" id="JALJOV010000783">
    <property type="protein sequence ID" value="KAK9861286.1"/>
    <property type="molecule type" value="Genomic_DNA"/>
</dbReference>
<proteinExistence type="predicted"/>
<dbReference type="Proteomes" id="UP001485043">
    <property type="component" value="Unassembled WGS sequence"/>
</dbReference>
<organism evidence="2 3">
    <name type="scientific">Apatococcus fuscideae</name>
    <dbReference type="NCBI Taxonomy" id="2026836"/>
    <lineage>
        <taxon>Eukaryota</taxon>
        <taxon>Viridiplantae</taxon>
        <taxon>Chlorophyta</taxon>
        <taxon>core chlorophytes</taxon>
        <taxon>Trebouxiophyceae</taxon>
        <taxon>Chlorellales</taxon>
        <taxon>Chlorellaceae</taxon>
        <taxon>Apatococcus</taxon>
    </lineage>
</organism>
<name>A0AAW1SXT4_9CHLO</name>
<comment type="caution">
    <text evidence="2">The sequence shown here is derived from an EMBL/GenBank/DDBJ whole genome shotgun (WGS) entry which is preliminary data.</text>
</comment>
<protein>
    <submittedName>
        <fullName evidence="2">Uncharacterized protein</fullName>
    </submittedName>
</protein>
<feature type="region of interest" description="Disordered" evidence="1">
    <location>
        <begin position="54"/>
        <end position="104"/>
    </location>
</feature>